<accession>A0A146KG63</accession>
<dbReference type="EMBL" id="GDID01001149">
    <property type="protein sequence ID" value="JAP95457.1"/>
    <property type="molecule type" value="Transcribed_RNA"/>
</dbReference>
<dbReference type="InterPro" id="IPR035647">
    <property type="entry name" value="EFG_III/V"/>
</dbReference>
<dbReference type="GO" id="GO:0003924">
    <property type="term" value="F:GTPase activity"/>
    <property type="evidence" value="ECO:0007669"/>
    <property type="project" value="TreeGrafter"/>
</dbReference>
<feature type="non-terminal residue" evidence="1">
    <location>
        <position position="1"/>
    </location>
</feature>
<dbReference type="GO" id="GO:0042256">
    <property type="term" value="P:cytosolic ribosome assembly"/>
    <property type="evidence" value="ECO:0007669"/>
    <property type="project" value="TreeGrafter"/>
</dbReference>
<name>A0A146KG63_9EUKA</name>
<evidence type="ECO:0000313" key="1">
    <source>
        <dbReference type="EMBL" id="JAP95457.1"/>
    </source>
</evidence>
<dbReference type="PANTHER" id="PTHR42908">
    <property type="entry name" value="TRANSLATION ELONGATION FACTOR-RELATED"/>
    <property type="match status" value="1"/>
</dbReference>
<feature type="non-terminal residue" evidence="1">
    <location>
        <position position="429"/>
    </location>
</feature>
<keyword evidence="1" id="KW-0648">Protein biosynthesis</keyword>
<dbReference type="GO" id="GO:0005829">
    <property type="term" value="C:cytosol"/>
    <property type="evidence" value="ECO:0007669"/>
    <property type="project" value="TreeGrafter"/>
</dbReference>
<protein>
    <submittedName>
        <fullName evidence="1">Elongation factor 2</fullName>
    </submittedName>
</protein>
<dbReference type="PANTHER" id="PTHR42908:SF3">
    <property type="entry name" value="ELONGATION FACTOR-LIKE GTPASE 1"/>
    <property type="match status" value="1"/>
</dbReference>
<reference evidence="1" key="1">
    <citation type="submission" date="2015-07" db="EMBL/GenBank/DDBJ databases">
        <title>Adaptation to a free-living lifestyle via gene acquisitions in the diplomonad Trepomonas sp. PC1.</title>
        <authorList>
            <person name="Xu F."/>
            <person name="Jerlstrom-Hultqvist J."/>
            <person name="Kolisko M."/>
            <person name="Simpson A.G.B."/>
            <person name="Roger A.J."/>
            <person name="Svard S.G."/>
            <person name="Andersson J.O."/>
        </authorList>
    </citation>
    <scope>NUCLEOTIDE SEQUENCE</scope>
    <source>
        <strain evidence="1">PC1</strain>
    </source>
</reference>
<gene>
    <name evidence="1" type="ORF">TPC1_11549</name>
</gene>
<dbReference type="GO" id="GO:1990904">
    <property type="term" value="C:ribonucleoprotein complex"/>
    <property type="evidence" value="ECO:0007669"/>
    <property type="project" value="TreeGrafter"/>
</dbReference>
<dbReference type="GO" id="GO:0043022">
    <property type="term" value="F:ribosome binding"/>
    <property type="evidence" value="ECO:0007669"/>
    <property type="project" value="TreeGrafter"/>
</dbReference>
<organism evidence="1">
    <name type="scientific">Trepomonas sp. PC1</name>
    <dbReference type="NCBI Taxonomy" id="1076344"/>
    <lineage>
        <taxon>Eukaryota</taxon>
        <taxon>Metamonada</taxon>
        <taxon>Diplomonadida</taxon>
        <taxon>Hexamitidae</taxon>
        <taxon>Hexamitinae</taxon>
        <taxon>Trepomonas</taxon>
    </lineage>
</organism>
<dbReference type="AlphaFoldDB" id="A0A146KG63"/>
<sequence>EETQQKIRKIQQKYLKIQKPLIKVTLLVDKIQNYVKFLAKVKQYAEKEQSVDFELTSSGDIQLVVCGDVHLDLCVQALQNELLFTFRTTGSLLQIYETAIGGMCNIQLQSEKCEAILTEYAEKVEGQDKQLQLSNQEHAVVWPCYTRAVGQQFSHFAGFEGLLGEQKFVLCVSLQLKNQNDFVEVKSDTFDNHLFVKNAPDKLVPILQSIFKQQMLQGPLCYEQMSGLSVFVEYFQQETQKSLFKNYFLKQKPSFGYFYQEIINLFQQSCKFSNLRILEKHFRIAVATPYLDKVSVLLAQLKAQNVVYDKDIRASIPQQYALSLGSQLRQLTSGYVELRFLQIEYMMIAEDPRHIDVAMDEEEEIEFGVAGKNRKSDLKAVAGNLKIQNNVAKEFVGNYAEAVIKGVLKQKGLLIEEVVEDGEKQRTQK</sequence>
<keyword evidence="1" id="KW-0251">Elongation factor</keyword>
<dbReference type="SUPFAM" id="SSF54980">
    <property type="entry name" value="EF-G C-terminal domain-like"/>
    <property type="match status" value="1"/>
</dbReference>
<proteinExistence type="predicted"/>
<dbReference type="GO" id="GO:0003746">
    <property type="term" value="F:translation elongation factor activity"/>
    <property type="evidence" value="ECO:0007669"/>
    <property type="project" value="UniProtKB-KW"/>
</dbReference>